<dbReference type="Gene3D" id="1.10.1470.10">
    <property type="entry name" value="YjbJ"/>
    <property type="match status" value="1"/>
</dbReference>
<dbReference type="InterPro" id="IPR008462">
    <property type="entry name" value="CsbD"/>
</dbReference>
<proteinExistence type="inferred from homology"/>
<evidence type="ECO:0000256" key="1">
    <source>
        <dbReference type="ARBA" id="ARBA00009129"/>
    </source>
</evidence>
<protein>
    <submittedName>
        <fullName evidence="4">CsbD family protein</fullName>
    </submittedName>
</protein>
<dbReference type="InterPro" id="IPR036629">
    <property type="entry name" value="YjbJ_sf"/>
</dbReference>
<gene>
    <name evidence="4" type="ORF">MUO14_18400</name>
</gene>
<keyword evidence="5" id="KW-1185">Reference proteome</keyword>
<accession>A0ABY4GW80</accession>
<evidence type="ECO:0000256" key="2">
    <source>
        <dbReference type="SAM" id="MobiDB-lite"/>
    </source>
</evidence>
<name>A0ABY4GW80_9BACI</name>
<feature type="domain" description="CsbD-like" evidence="3">
    <location>
        <begin position="9"/>
        <end position="56"/>
    </location>
</feature>
<evidence type="ECO:0000313" key="4">
    <source>
        <dbReference type="EMBL" id="UOQ92413.1"/>
    </source>
</evidence>
<sequence length="60" mass="6440">MTKGKGYSDKVKGAVSKAKGEMKDQVGNATNNQIMQNDGKKDKLKGSAQNSSGDHKSREK</sequence>
<feature type="compositionally biased region" description="Polar residues" evidence="2">
    <location>
        <begin position="27"/>
        <end position="36"/>
    </location>
</feature>
<dbReference type="Pfam" id="PF05532">
    <property type="entry name" value="CsbD"/>
    <property type="match status" value="1"/>
</dbReference>
<reference evidence="4 5" key="1">
    <citation type="submission" date="2022-04" db="EMBL/GenBank/DDBJ databases">
        <title>Halobacillus sp. isolated from saltern.</title>
        <authorList>
            <person name="Won M."/>
            <person name="Lee C.-M."/>
            <person name="Woen H.-Y."/>
            <person name="Kwon S.-W."/>
        </authorList>
    </citation>
    <scope>NUCLEOTIDE SEQUENCE [LARGE SCALE GENOMIC DNA]</scope>
    <source>
        <strain evidence="4 5">SSTM10-2</strain>
    </source>
</reference>
<evidence type="ECO:0000259" key="3">
    <source>
        <dbReference type="Pfam" id="PF05532"/>
    </source>
</evidence>
<dbReference type="RefSeq" id="WP_244752023.1">
    <property type="nucleotide sequence ID" value="NZ_CP095074.1"/>
</dbReference>
<dbReference type="EMBL" id="CP095074">
    <property type="protein sequence ID" value="UOQ92413.1"/>
    <property type="molecule type" value="Genomic_DNA"/>
</dbReference>
<dbReference type="Proteomes" id="UP000831880">
    <property type="component" value="Chromosome"/>
</dbReference>
<evidence type="ECO:0000313" key="5">
    <source>
        <dbReference type="Proteomes" id="UP000831880"/>
    </source>
</evidence>
<comment type="similarity">
    <text evidence="1">Belongs to the UPF0337 (CsbD) family.</text>
</comment>
<organism evidence="4 5">
    <name type="scientific">Halobacillus shinanisalinarum</name>
    <dbReference type="NCBI Taxonomy" id="2932258"/>
    <lineage>
        <taxon>Bacteria</taxon>
        <taxon>Bacillati</taxon>
        <taxon>Bacillota</taxon>
        <taxon>Bacilli</taxon>
        <taxon>Bacillales</taxon>
        <taxon>Bacillaceae</taxon>
        <taxon>Halobacillus</taxon>
    </lineage>
</organism>
<feature type="compositionally biased region" description="Basic and acidic residues" evidence="2">
    <location>
        <begin position="1"/>
        <end position="24"/>
    </location>
</feature>
<feature type="region of interest" description="Disordered" evidence="2">
    <location>
        <begin position="1"/>
        <end position="60"/>
    </location>
</feature>
<dbReference type="SUPFAM" id="SSF69047">
    <property type="entry name" value="Hypothetical protein YjbJ"/>
    <property type="match status" value="1"/>
</dbReference>